<dbReference type="EMBL" id="CP003221">
    <property type="protein sequence ID" value="EGJ49496.1"/>
    <property type="molecule type" value="Genomic_DNA"/>
</dbReference>
<evidence type="ECO:0000256" key="2">
    <source>
        <dbReference type="ARBA" id="ARBA00022679"/>
    </source>
</evidence>
<keyword evidence="6" id="KW-0961">Cell wall biogenesis/degradation</keyword>
<keyword evidence="4" id="KW-0573">Peptidoglycan synthesis</keyword>
<evidence type="ECO:0000256" key="6">
    <source>
        <dbReference type="ARBA" id="ARBA00023316"/>
    </source>
</evidence>
<evidence type="ECO:0000313" key="9">
    <source>
        <dbReference type="Proteomes" id="UP000007844"/>
    </source>
</evidence>
<organism evidence="8 9">
    <name type="scientific">Desulfocurvibacter africanus subsp. africanus str. Walvis Bay</name>
    <dbReference type="NCBI Taxonomy" id="690850"/>
    <lineage>
        <taxon>Bacteria</taxon>
        <taxon>Pseudomonadati</taxon>
        <taxon>Thermodesulfobacteriota</taxon>
        <taxon>Desulfovibrionia</taxon>
        <taxon>Desulfovibrionales</taxon>
        <taxon>Desulfovibrionaceae</taxon>
        <taxon>Desulfocurvibacter</taxon>
    </lineage>
</organism>
<dbReference type="Gene3D" id="3.40.630.30">
    <property type="match status" value="1"/>
</dbReference>
<dbReference type="AlphaFoldDB" id="F3YXQ2"/>
<evidence type="ECO:0000256" key="5">
    <source>
        <dbReference type="ARBA" id="ARBA00023315"/>
    </source>
</evidence>
<dbReference type="Pfam" id="PF13480">
    <property type="entry name" value="Acetyltransf_6"/>
    <property type="match status" value="1"/>
</dbReference>
<dbReference type="RefSeq" id="WP_014259302.1">
    <property type="nucleotide sequence ID" value="NC_016629.1"/>
</dbReference>
<accession>F3YXQ2</accession>
<keyword evidence="2" id="KW-0808">Transferase</keyword>
<evidence type="ECO:0000256" key="4">
    <source>
        <dbReference type="ARBA" id="ARBA00022984"/>
    </source>
</evidence>
<keyword evidence="3" id="KW-0133">Cell shape</keyword>
<dbReference type="KEGG" id="daf:Desaf_1154"/>
<evidence type="ECO:0000256" key="1">
    <source>
        <dbReference type="ARBA" id="ARBA00009943"/>
    </source>
</evidence>
<dbReference type="GO" id="GO:0008360">
    <property type="term" value="P:regulation of cell shape"/>
    <property type="evidence" value="ECO:0007669"/>
    <property type="project" value="UniProtKB-KW"/>
</dbReference>
<evidence type="ECO:0000256" key="3">
    <source>
        <dbReference type="ARBA" id="ARBA00022960"/>
    </source>
</evidence>
<dbReference type="InterPro" id="IPR003447">
    <property type="entry name" value="FEMABX"/>
</dbReference>
<evidence type="ECO:0000313" key="8">
    <source>
        <dbReference type="EMBL" id="EGJ49496.1"/>
    </source>
</evidence>
<dbReference type="Proteomes" id="UP000007844">
    <property type="component" value="Chromosome"/>
</dbReference>
<dbReference type="InterPro" id="IPR038740">
    <property type="entry name" value="BioF2-like_GNAT_dom"/>
</dbReference>
<dbReference type="GO" id="GO:0009252">
    <property type="term" value="P:peptidoglycan biosynthetic process"/>
    <property type="evidence" value="ECO:0007669"/>
    <property type="project" value="UniProtKB-KW"/>
</dbReference>
<evidence type="ECO:0000259" key="7">
    <source>
        <dbReference type="Pfam" id="PF13480"/>
    </source>
</evidence>
<dbReference type="eggNOG" id="COG2348">
    <property type="taxonomic scope" value="Bacteria"/>
</dbReference>
<keyword evidence="9" id="KW-1185">Reference proteome</keyword>
<dbReference type="InterPro" id="IPR050644">
    <property type="entry name" value="PG_Glycine_Bridge_Synth"/>
</dbReference>
<name>F3YXQ2_DESAF</name>
<gene>
    <name evidence="8" type="ORF">Desaf_1154</name>
</gene>
<sequence>MILTMNRPTPYAVSVDSLSLHEWDALMPTFGDAHLYQAGAYGTVRFGRQRLSHLVLSRNGHLLAATQVRVFRLPGLKGGLAQVRHGPLHWTDNHASPREVLHWSLAALREEYVERRGMLLRIVPSPFMVAEGYFDEVLHEEGYRPARKAGRTDSTIFMDLRQSEEALLANTKPRWRRYLRNAQKNGIEVVSGTSDELLSIFDDFFGQLVARKGFVEFMAIDSLRDIQHGLPDDLKLRVFVGSHEGKPVSAVIYVAMGKTAMYIHGATADDAMHLRVSYLLHWEAVRWARSRGCELLDLNGVHKASSQGVYQFKSGLAGDGEPVRYFPEYECCRNPLSFAAVHAGEWLRFGSMKARMLGAKVRHFLARKQPETAERHP</sequence>
<dbReference type="GO" id="GO:0016755">
    <property type="term" value="F:aminoacyltransferase activity"/>
    <property type="evidence" value="ECO:0007669"/>
    <property type="project" value="InterPro"/>
</dbReference>
<keyword evidence="5" id="KW-0012">Acyltransferase</keyword>
<comment type="similarity">
    <text evidence="1">Belongs to the FemABX family.</text>
</comment>
<dbReference type="PANTHER" id="PTHR36174:SF1">
    <property type="entry name" value="LIPID II:GLYCINE GLYCYLTRANSFERASE"/>
    <property type="match status" value="1"/>
</dbReference>
<reference evidence="8 9" key="1">
    <citation type="journal article" date="2011" name="J. Bacteriol.">
        <title>Genome sequence of the mercury-methylating and pleomorphic Desulfovibrio africanus Strain Walvis Bay.</title>
        <authorList>
            <person name="Brown S.D."/>
            <person name="Wall J.D."/>
            <person name="Kucken A.M."/>
            <person name="Gilmour C.C."/>
            <person name="Podar M."/>
            <person name="Brandt C.C."/>
            <person name="Teshima H."/>
            <person name="Detter J.C."/>
            <person name="Han C.S."/>
            <person name="Land M.L."/>
            <person name="Lucas S."/>
            <person name="Han J."/>
            <person name="Pennacchio L."/>
            <person name="Nolan M."/>
            <person name="Pitluck S."/>
            <person name="Woyke T."/>
            <person name="Goodwin L."/>
            <person name="Palumbo A.V."/>
            <person name="Elias D.A."/>
        </authorList>
    </citation>
    <scope>NUCLEOTIDE SEQUENCE [LARGE SCALE GENOMIC DNA]</scope>
    <source>
        <strain evidence="8 9">Walvis Bay</strain>
    </source>
</reference>
<feature type="domain" description="BioF2-like acetyltransferase" evidence="7">
    <location>
        <begin position="174"/>
        <end position="313"/>
    </location>
</feature>
<protein>
    <recommendedName>
        <fullName evidence="7">BioF2-like acetyltransferase domain-containing protein</fullName>
    </recommendedName>
</protein>
<dbReference type="InterPro" id="IPR016181">
    <property type="entry name" value="Acyl_CoA_acyltransferase"/>
</dbReference>
<dbReference type="GO" id="GO:0071555">
    <property type="term" value="P:cell wall organization"/>
    <property type="evidence" value="ECO:0007669"/>
    <property type="project" value="UniProtKB-KW"/>
</dbReference>
<dbReference type="HOGENOM" id="CLU_063238_0_0_7"/>
<dbReference type="PROSITE" id="PS51191">
    <property type="entry name" value="FEMABX"/>
    <property type="match status" value="1"/>
</dbReference>
<dbReference type="SUPFAM" id="SSF55729">
    <property type="entry name" value="Acyl-CoA N-acyltransferases (Nat)"/>
    <property type="match status" value="2"/>
</dbReference>
<proteinExistence type="inferred from homology"/>
<dbReference type="PANTHER" id="PTHR36174">
    <property type="entry name" value="LIPID II:GLYCINE GLYCYLTRANSFERASE"/>
    <property type="match status" value="1"/>
</dbReference>